<protein>
    <submittedName>
        <fullName evidence="1">Uncharacterized protein</fullName>
    </submittedName>
</protein>
<name>L0P8J1_PNEJI</name>
<organism evidence="2">
    <name type="scientific">Pneumocystis jirovecii</name>
    <name type="common">Human pneumocystis pneumonia agent</name>
    <dbReference type="NCBI Taxonomy" id="42068"/>
    <lineage>
        <taxon>Eukaryota</taxon>
        <taxon>Fungi</taxon>
        <taxon>Dikarya</taxon>
        <taxon>Ascomycota</taxon>
        <taxon>Taphrinomycotina</taxon>
        <taxon>Pneumocystomycetes</taxon>
        <taxon>Pneumocystaceae</taxon>
        <taxon>Pneumocystis</taxon>
    </lineage>
</organism>
<dbReference type="AlphaFoldDB" id="L0P8J1"/>
<proteinExistence type="predicted"/>
<feature type="non-terminal residue" evidence="1">
    <location>
        <position position="497"/>
    </location>
</feature>
<reference evidence="1 2" key="1">
    <citation type="journal article" date="2012" name="MBio">
        <title>De novo assembly of the Pneumocystis jirovecii genome from a single bronchoalveolar lavage fluid specimen from a patient.</title>
        <authorList>
            <person name="Cisse O.H."/>
            <person name="Pagni M."/>
            <person name="Hauser P.M."/>
        </authorList>
    </citation>
    <scope>NUCLEOTIDE SEQUENCE [LARGE SCALE GENOMIC DNA]</scope>
    <source>
        <strain evidence="1 2">SE8</strain>
    </source>
</reference>
<comment type="caution">
    <text evidence="1">The sequence shown here is derived from an EMBL/GenBank/DDBJ whole genome shotgun (WGS) entry which is preliminary data.</text>
</comment>
<gene>
    <name evidence="1" type="ORF">PNEJI1_003083</name>
</gene>
<dbReference type="VEuPathDB" id="FungiDB:PNEJI1_003083"/>
<evidence type="ECO:0000313" key="2">
    <source>
        <dbReference type="Proteomes" id="UP000010422"/>
    </source>
</evidence>
<dbReference type="Proteomes" id="UP000010422">
    <property type="component" value="Unassembled WGS sequence"/>
</dbReference>
<dbReference type="EMBL" id="CAKM01000084">
    <property type="protein sequence ID" value="CCJ28542.1"/>
    <property type="molecule type" value="Genomic_DNA"/>
</dbReference>
<dbReference type="InParanoid" id="L0P8J1"/>
<evidence type="ECO:0000313" key="1">
    <source>
        <dbReference type="EMBL" id="CCJ28542.1"/>
    </source>
</evidence>
<sequence>MSKKKTYPSFNHVFQQAILKEKPIIDGSYPLSCTNQINGSQYISTNLQNSDNALLSPETLKSRMYSIKTRELCKEFKGTEYAENINTFKYKNISMNINSSKNQDFFTSKKPFVNRNFSENFDTKKKVRSHRYSVSDHISQMSTWQNSLISEFGMLPTLPCIPYFLVLDDSDEYSDISYNESIISIHDLHAETIDDNISNLVFPDGNFMDIRSRIPSLNSTGFHKGVTLMSNDPKYLKLINPSQDIGIESKTIVPLEYNNVKSFETIVSKRRSKFKFPKIKFCQRYNDNFAKAVVPAKHNNKILSDIKTISHLSGIILFIDFFIIIRLHGPKEKSKREKFIFKSFKKTKKFKNEGTQTYISMFNGFLSRESQTLKGFPKDFFLQEKNANSFKNLNIYKSESMPSNLGINYANIEKQSSVISGYLANLSYQKEMHSNKKMPLKANTSNKNASTEANISDYYIPSKPSTCFCTCTCLCETCCGFSKTKHVLRRRPSSIVF</sequence>
<accession>L0P8J1</accession>